<keyword evidence="2" id="KW-0479">Metal-binding</keyword>
<dbReference type="PANTHER" id="PTHR10209">
    <property type="entry name" value="OXIDOREDUCTASE, 2OG-FE II OXYGENASE FAMILY PROTEIN"/>
    <property type="match status" value="1"/>
</dbReference>
<dbReference type="InterPro" id="IPR027443">
    <property type="entry name" value="IPNS-like_sf"/>
</dbReference>
<feature type="domain" description="Isopenicillin N synthase-like Fe(2+) 2OG dioxygenase" evidence="5">
    <location>
        <begin position="190"/>
        <end position="231"/>
    </location>
</feature>
<keyword evidence="4" id="KW-0408">Iron</keyword>
<dbReference type="InterPro" id="IPR026992">
    <property type="entry name" value="DIOX_N"/>
</dbReference>
<dbReference type="InterPro" id="IPR044861">
    <property type="entry name" value="IPNS-like_FE2OG_OXY"/>
</dbReference>
<dbReference type="SUPFAM" id="SSF51197">
    <property type="entry name" value="Clavaminate synthase-like"/>
    <property type="match status" value="1"/>
</dbReference>
<evidence type="ECO:0000313" key="8">
    <source>
        <dbReference type="Proteomes" id="UP001633002"/>
    </source>
</evidence>
<feature type="domain" description="Non-haem dioxygenase N-terminal" evidence="6">
    <location>
        <begin position="26"/>
        <end position="118"/>
    </location>
</feature>
<dbReference type="GO" id="GO:0016491">
    <property type="term" value="F:oxidoreductase activity"/>
    <property type="evidence" value="ECO:0007669"/>
    <property type="project" value="UniProtKB-KW"/>
</dbReference>
<dbReference type="Proteomes" id="UP001633002">
    <property type="component" value="Unassembled WGS sequence"/>
</dbReference>
<dbReference type="Pfam" id="PF03171">
    <property type="entry name" value="2OG-FeII_Oxy"/>
    <property type="match status" value="1"/>
</dbReference>
<dbReference type="Gene3D" id="2.60.120.330">
    <property type="entry name" value="B-lactam Antibiotic, Isopenicillin N Synthase, Chain"/>
    <property type="match status" value="1"/>
</dbReference>
<keyword evidence="3" id="KW-0560">Oxidoreductase</keyword>
<proteinExistence type="inferred from homology"/>
<sequence>MEVKLHVTTVSPENRAVTSALEFVEVPTIELSLIETERAELARKLRDAGTRGQVCRIVNHDVPHELMKEIEIQGKRFFAQSVEVKSELVGRGKSAAYYTGNNTSELRHSLHWAESFFMLLGSWKTLDLDVVKKCIAVWATADDEFRKALLKYLICLRSTTEKILQLFAEGLGLKTDFYSSVLEARFGARWNYYPVCPEPDEVLGAHSHTDPNFLTFIQQGQVEGFQVRRDGQ</sequence>
<dbReference type="GO" id="GO:0046872">
    <property type="term" value="F:metal ion binding"/>
    <property type="evidence" value="ECO:0007669"/>
    <property type="project" value="UniProtKB-KW"/>
</dbReference>
<dbReference type="AlphaFoldDB" id="A0ABD3HD38"/>
<organism evidence="7 8">
    <name type="scientific">Riccia sorocarpa</name>
    <dbReference type="NCBI Taxonomy" id="122646"/>
    <lineage>
        <taxon>Eukaryota</taxon>
        <taxon>Viridiplantae</taxon>
        <taxon>Streptophyta</taxon>
        <taxon>Embryophyta</taxon>
        <taxon>Marchantiophyta</taxon>
        <taxon>Marchantiopsida</taxon>
        <taxon>Marchantiidae</taxon>
        <taxon>Marchantiales</taxon>
        <taxon>Ricciaceae</taxon>
        <taxon>Riccia</taxon>
    </lineage>
</organism>
<dbReference type="Pfam" id="PF14226">
    <property type="entry name" value="DIOX_N"/>
    <property type="match status" value="1"/>
</dbReference>
<evidence type="ECO:0000256" key="1">
    <source>
        <dbReference type="ARBA" id="ARBA00008056"/>
    </source>
</evidence>
<keyword evidence="8" id="KW-1185">Reference proteome</keyword>
<comment type="similarity">
    <text evidence="1">Belongs to the iron/ascorbate-dependent oxidoreductase family.</text>
</comment>
<reference evidence="7 8" key="1">
    <citation type="submission" date="2024-09" db="EMBL/GenBank/DDBJ databases">
        <title>Chromosome-scale assembly of Riccia sorocarpa.</title>
        <authorList>
            <person name="Paukszto L."/>
        </authorList>
    </citation>
    <scope>NUCLEOTIDE SEQUENCE [LARGE SCALE GENOMIC DNA]</scope>
    <source>
        <strain evidence="7">LP-2024</strain>
        <tissue evidence="7">Aerial parts of the thallus</tissue>
    </source>
</reference>
<evidence type="ECO:0000256" key="4">
    <source>
        <dbReference type="ARBA" id="ARBA00023004"/>
    </source>
</evidence>
<gene>
    <name evidence="7" type="ORF">R1sor_014624</name>
</gene>
<comment type="caution">
    <text evidence="7">The sequence shown here is derived from an EMBL/GenBank/DDBJ whole genome shotgun (WGS) entry which is preliminary data.</text>
</comment>
<evidence type="ECO:0000313" key="7">
    <source>
        <dbReference type="EMBL" id="KAL3688315.1"/>
    </source>
</evidence>
<evidence type="ECO:0000259" key="5">
    <source>
        <dbReference type="Pfam" id="PF03171"/>
    </source>
</evidence>
<evidence type="ECO:0000256" key="3">
    <source>
        <dbReference type="ARBA" id="ARBA00023002"/>
    </source>
</evidence>
<evidence type="ECO:0000256" key="2">
    <source>
        <dbReference type="ARBA" id="ARBA00022723"/>
    </source>
</evidence>
<dbReference type="PANTHER" id="PTHR10209:SF885">
    <property type="entry name" value="2OG-FE(II) OXYGENASE FAMILY, PUTATIVE (AFU_ORTHOLOGUE AFUA_2G00750)-RELATED"/>
    <property type="match status" value="1"/>
</dbReference>
<protein>
    <submittedName>
        <fullName evidence="7">Uncharacterized protein</fullName>
    </submittedName>
</protein>
<evidence type="ECO:0000259" key="6">
    <source>
        <dbReference type="Pfam" id="PF14226"/>
    </source>
</evidence>
<name>A0ABD3HD38_9MARC</name>
<accession>A0ABD3HD38</accession>
<dbReference type="EMBL" id="JBJQOH010000004">
    <property type="protein sequence ID" value="KAL3688315.1"/>
    <property type="molecule type" value="Genomic_DNA"/>
</dbReference>